<reference evidence="2" key="1">
    <citation type="submission" date="2020-06" db="EMBL/GenBank/DDBJ databases">
        <title>Legume-microbial interactions unlock mineral nutrients during tropical forest succession.</title>
        <authorList>
            <person name="Epihov D.Z."/>
        </authorList>
    </citation>
    <scope>NUCLEOTIDE SEQUENCE [LARGE SCALE GENOMIC DNA]</scope>
    <source>
        <strain evidence="2">Pan2503</strain>
    </source>
</reference>
<dbReference type="Pfam" id="PF01695">
    <property type="entry name" value="IstB_IS21"/>
    <property type="match status" value="1"/>
</dbReference>
<feature type="domain" description="IstB-like ATP-binding" evidence="1">
    <location>
        <begin position="10"/>
        <end position="89"/>
    </location>
</feature>
<sequence>MLIEPLLQLLAKLKLHGMLGALQRQLSDPDVSALRFEERLNLLLQHELAERDNYRLTQRLRVAALPQPACLEDLDNRLPRNLDPALLATV</sequence>
<organism evidence="2 3">
    <name type="scientific">Candidatus Acidiferrum panamense</name>
    <dbReference type="NCBI Taxonomy" id="2741543"/>
    <lineage>
        <taxon>Bacteria</taxon>
        <taxon>Pseudomonadati</taxon>
        <taxon>Acidobacteriota</taxon>
        <taxon>Terriglobia</taxon>
        <taxon>Candidatus Acidiferrales</taxon>
        <taxon>Candidatus Acidiferrum</taxon>
    </lineage>
</organism>
<dbReference type="AlphaFoldDB" id="A0A7V8SXJ5"/>
<dbReference type="EMBL" id="JACDQQ010001211">
    <property type="protein sequence ID" value="MBA0085787.1"/>
    <property type="molecule type" value="Genomic_DNA"/>
</dbReference>
<evidence type="ECO:0000313" key="2">
    <source>
        <dbReference type="EMBL" id="MBA0085787.1"/>
    </source>
</evidence>
<comment type="caution">
    <text evidence="2">The sequence shown here is derived from an EMBL/GenBank/DDBJ whole genome shotgun (WGS) entry which is preliminary data.</text>
</comment>
<keyword evidence="3" id="KW-1185">Reference proteome</keyword>
<evidence type="ECO:0000313" key="3">
    <source>
        <dbReference type="Proteomes" id="UP000567293"/>
    </source>
</evidence>
<feature type="non-terminal residue" evidence="2">
    <location>
        <position position="90"/>
    </location>
</feature>
<dbReference type="Proteomes" id="UP000567293">
    <property type="component" value="Unassembled WGS sequence"/>
</dbReference>
<dbReference type="GO" id="GO:0005524">
    <property type="term" value="F:ATP binding"/>
    <property type="evidence" value="ECO:0007669"/>
    <property type="project" value="UniProtKB-KW"/>
</dbReference>
<accession>A0A7V8SXJ5</accession>
<name>A0A7V8SXJ5_9BACT</name>
<proteinExistence type="predicted"/>
<dbReference type="InterPro" id="IPR002611">
    <property type="entry name" value="IstB_ATP-bd"/>
</dbReference>
<gene>
    <name evidence="2" type="ORF">HRJ53_12385</name>
</gene>
<evidence type="ECO:0000259" key="1">
    <source>
        <dbReference type="Pfam" id="PF01695"/>
    </source>
</evidence>
<protein>
    <submittedName>
        <fullName evidence="2">IstB-like ATP-binding domain-containing protein</fullName>
    </submittedName>
</protein>